<protein>
    <submittedName>
        <fullName evidence="2">DUF4209 domain-containing protein</fullName>
    </submittedName>
</protein>
<name>A0ABZ0TFC2_9SPHI</name>
<keyword evidence="3" id="KW-1185">Reference proteome</keyword>
<evidence type="ECO:0000313" key="2">
    <source>
        <dbReference type="EMBL" id="WPU91862.1"/>
    </source>
</evidence>
<organism evidence="2 3">
    <name type="scientific">Mucilaginibacter sabulilitoris</name>
    <dbReference type="NCBI Taxonomy" id="1173583"/>
    <lineage>
        <taxon>Bacteria</taxon>
        <taxon>Pseudomonadati</taxon>
        <taxon>Bacteroidota</taxon>
        <taxon>Sphingobacteriia</taxon>
        <taxon>Sphingobacteriales</taxon>
        <taxon>Sphingobacteriaceae</taxon>
        <taxon>Mucilaginibacter</taxon>
    </lineage>
</organism>
<feature type="domain" description="DUF4209" evidence="1">
    <location>
        <begin position="418"/>
        <end position="504"/>
    </location>
</feature>
<gene>
    <name evidence="2" type="ORF">SNE25_21330</name>
</gene>
<proteinExistence type="predicted"/>
<dbReference type="Proteomes" id="UP001324380">
    <property type="component" value="Chromosome"/>
</dbReference>
<sequence>MAELVSLLLKLLNIDPGSIHEKAQKEDKVFSEQDIALFTNTIIEDVTYNRELLALWYDASFLFSKKQLRDKLVKVSDDYYHVYLETGSHKFLVRRIAVIKLARQFFANRMDTIFLESKEVILSLPHPFWQTPLLAELKFLYGAQKCRDEFEGFLHKQVEVYQGKAEFNAVRICLKALLEIESLTVNEWHIKTAESFEAESDDIVANRKLNTFYPSISRNYLDGLKEIASVQEAKVLKSRLEMKLREAQRDDYKMVRAAGAVILPKTEIRDCHKKIAVFGIDSFESAWRIFVSLPVVPLDTINKTAEGYRKADGPLARFFPAQVKVNEKGAQIGHAGVEDASLNLAREFYRERMIIFIQLLKNQMDIYETLDKQFVFGMVETVQSPFIPEDRTYIFSMGIYEGFNNNFIVAAHLLLPQLENSLRNLAVKAGINTTTYEKKDQHENMLGGILEKIEGLAKPDVLGELKNFLIDTSSVNFRNELLHGLMNTVLVQHYSKYFWWLMLKLVFETKSHFDLE</sequence>
<evidence type="ECO:0000313" key="3">
    <source>
        <dbReference type="Proteomes" id="UP001324380"/>
    </source>
</evidence>
<dbReference type="RefSeq" id="WP_321561028.1">
    <property type="nucleotide sequence ID" value="NZ_CP139558.1"/>
</dbReference>
<evidence type="ECO:0000259" key="1">
    <source>
        <dbReference type="Pfam" id="PF13910"/>
    </source>
</evidence>
<dbReference type="EMBL" id="CP139558">
    <property type="protein sequence ID" value="WPU91862.1"/>
    <property type="molecule type" value="Genomic_DNA"/>
</dbReference>
<dbReference type="Pfam" id="PF13910">
    <property type="entry name" value="DUF4209"/>
    <property type="match status" value="1"/>
</dbReference>
<dbReference type="InterPro" id="IPR025209">
    <property type="entry name" value="DUF4209"/>
</dbReference>
<reference evidence="2 3" key="1">
    <citation type="submission" date="2023-11" db="EMBL/GenBank/DDBJ databases">
        <title>Analysis of the Genomes of Mucilaginibacter gossypii cycad 4 and M. sabulilitoris SNA2: microbes with the potential for plant growth promotion.</title>
        <authorList>
            <person name="Hirsch A.M."/>
            <person name="Humm E."/>
            <person name="Rubbi M."/>
            <person name="Del Vecchio G."/>
            <person name="Ha S.M."/>
            <person name="Pellegrini M."/>
            <person name="Gunsalus R.P."/>
        </authorList>
    </citation>
    <scope>NUCLEOTIDE SEQUENCE [LARGE SCALE GENOMIC DNA]</scope>
    <source>
        <strain evidence="2 3">SNA2</strain>
    </source>
</reference>
<accession>A0ABZ0TFC2</accession>